<keyword evidence="1" id="KW-0413">Isomerase</keyword>
<name>A0ABY1N5U1_9HYPH</name>
<dbReference type="PANTHER" id="PTHR40267:SF1">
    <property type="entry name" value="BLR3294 PROTEIN"/>
    <property type="match status" value="1"/>
</dbReference>
<dbReference type="InterPro" id="IPR026286">
    <property type="entry name" value="MaiA/AMDase"/>
</dbReference>
<evidence type="ECO:0000313" key="2">
    <source>
        <dbReference type="Proteomes" id="UP001157914"/>
    </source>
</evidence>
<dbReference type="PIRSF" id="PIRSF015736">
    <property type="entry name" value="MI"/>
    <property type="match status" value="1"/>
</dbReference>
<dbReference type="EMBL" id="FXTT01000001">
    <property type="protein sequence ID" value="SMP00402.1"/>
    <property type="molecule type" value="Genomic_DNA"/>
</dbReference>
<dbReference type="Gene3D" id="3.40.50.12500">
    <property type="match status" value="1"/>
</dbReference>
<dbReference type="GO" id="GO:0016853">
    <property type="term" value="F:isomerase activity"/>
    <property type="evidence" value="ECO:0007669"/>
    <property type="project" value="UniProtKB-KW"/>
</dbReference>
<comment type="caution">
    <text evidence="1">The sequence shown here is derived from an EMBL/GenBank/DDBJ whole genome shotgun (WGS) entry which is preliminary data.</text>
</comment>
<protein>
    <submittedName>
        <fullName evidence="1">Maleate isomerase</fullName>
    </submittedName>
</protein>
<proteinExistence type="predicted"/>
<keyword evidence="2" id="KW-1185">Reference proteome</keyword>
<dbReference type="Proteomes" id="UP001157914">
    <property type="component" value="Unassembled WGS sequence"/>
</dbReference>
<evidence type="ECO:0000313" key="1">
    <source>
        <dbReference type="EMBL" id="SMP00402.1"/>
    </source>
</evidence>
<dbReference type="InterPro" id="IPR053714">
    <property type="entry name" value="Iso_Racemase_Enz_sf"/>
</dbReference>
<gene>
    <name evidence="1" type="ORF">SAMN06265374_0193</name>
</gene>
<dbReference type="RefSeq" id="WP_155189769.1">
    <property type="nucleotide sequence ID" value="NZ_BAAAEA010000001.1"/>
</dbReference>
<organism evidence="1 2">
    <name type="scientific">Roseibium denhamense</name>
    <dbReference type="NCBI Taxonomy" id="76305"/>
    <lineage>
        <taxon>Bacteria</taxon>
        <taxon>Pseudomonadati</taxon>
        <taxon>Pseudomonadota</taxon>
        <taxon>Alphaproteobacteria</taxon>
        <taxon>Hyphomicrobiales</taxon>
        <taxon>Stappiaceae</taxon>
        <taxon>Roseibium</taxon>
    </lineage>
</organism>
<dbReference type="Pfam" id="PF17645">
    <property type="entry name" value="Amdase"/>
    <property type="match status" value="1"/>
</dbReference>
<dbReference type="PANTHER" id="PTHR40267">
    <property type="entry name" value="BLR3294 PROTEIN"/>
    <property type="match status" value="1"/>
</dbReference>
<sequence>MSVEIEGHQQDCSPVVSRRWDIQFDEGRNPRAKIGFVLIPNEQTIEDDMVRWAPDGIGIYFSRVLMPHVLSPQSLAKCGATLAEAAHRILPDDKLDVICFACTSGSVAVGEEKTLLELKKGQPGATATSLVSGVCKALRAFGARKIAIGTPYTDELNTKMAAYFEGQGFEIAEFQGLGLQYDRDMIRVAPDYLIEFAKAVDVPDAEVFLMSCGALRTIEVVDKIEQALGKPVVASNQAMLWDCLRLAGVEDRLAKLGRLFREH</sequence>
<accession>A0ABY1N5U1</accession>
<reference evidence="1 2" key="1">
    <citation type="submission" date="2017-05" db="EMBL/GenBank/DDBJ databases">
        <authorList>
            <person name="Varghese N."/>
            <person name="Submissions S."/>
        </authorList>
    </citation>
    <scope>NUCLEOTIDE SEQUENCE [LARGE SCALE GENOMIC DNA]</scope>
    <source>
        <strain evidence="1 2">DSM 15949</strain>
    </source>
</reference>